<dbReference type="Proteomes" id="UP000770717">
    <property type="component" value="Unassembled WGS sequence"/>
</dbReference>
<proteinExistence type="predicted"/>
<keyword evidence="1" id="KW-1133">Transmembrane helix</keyword>
<evidence type="ECO:0000313" key="3">
    <source>
        <dbReference type="Proteomes" id="UP000770717"/>
    </source>
</evidence>
<reference evidence="2" key="1">
    <citation type="thesis" date="2020" institute="ProQuest LLC" country="789 East Eisenhower Parkway, Ann Arbor, MI, USA">
        <title>Comparative Genomics and Chromosome Evolution.</title>
        <authorList>
            <person name="Mudd A.B."/>
        </authorList>
    </citation>
    <scope>NUCLEOTIDE SEQUENCE</scope>
    <source>
        <strain evidence="2">HN-11 Male</strain>
        <tissue evidence="2">Kidney and liver</tissue>
    </source>
</reference>
<dbReference type="EMBL" id="WNTK01000001">
    <property type="protein sequence ID" value="KAG9493973.1"/>
    <property type="molecule type" value="Genomic_DNA"/>
</dbReference>
<keyword evidence="1" id="KW-0812">Transmembrane</keyword>
<accession>A0A8J6FSR5</accession>
<protein>
    <submittedName>
        <fullName evidence="2">Uncharacterized protein</fullName>
    </submittedName>
</protein>
<name>A0A8J6FSR5_ELECQ</name>
<gene>
    <name evidence="2" type="ORF">GDO78_001701</name>
</gene>
<comment type="caution">
    <text evidence="2">The sequence shown here is derived from an EMBL/GenBank/DDBJ whole genome shotgun (WGS) entry which is preliminary data.</text>
</comment>
<evidence type="ECO:0000256" key="1">
    <source>
        <dbReference type="SAM" id="Phobius"/>
    </source>
</evidence>
<sequence length="91" mass="9998">MRFIDDVLVLYQFDVLPICSVLVTVKALLSTLLKLSQKLVGVVILYDPLLCSLIVVEGQIRASNAKTGFAFNVGGSRDCLRDEPFEVLVTP</sequence>
<keyword evidence="1" id="KW-0472">Membrane</keyword>
<feature type="transmembrane region" description="Helical" evidence="1">
    <location>
        <begin position="35"/>
        <end position="56"/>
    </location>
</feature>
<evidence type="ECO:0000313" key="2">
    <source>
        <dbReference type="EMBL" id="KAG9493973.1"/>
    </source>
</evidence>
<feature type="transmembrane region" description="Helical" evidence="1">
    <location>
        <begin position="7"/>
        <end position="29"/>
    </location>
</feature>
<organism evidence="2 3">
    <name type="scientific">Eleutherodactylus coqui</name>
    <name type="common">Puerto Rican coqui</name>
    <dbReference type="NCBI Taxonomy" id="57060"/>
    <lineage>
        <taxon>Eukaryota</taxon>
        <taxon>Metazoa</taxon>
        <taxon>Chordata</taxon>
        <taxon>Craniata</taxon>
        <taxon>Vertebrata</taxon>
        <taxon>Euteleostomi</taxon>
        <taxon>Amphibia</taxon>
        <taxon>Batrachia</taxon>
        <taxon>Anura</taxon>
        <taxon>Neobatrachia</taxon>
        <taxon>Hyloidea</taxon>
        <taxon>Eleutherodactylidae</taxon>
        <taxon>Eleutherodactylinae</taxon>
        <taxon>Eleutherodactylus</taxon>
        <taxon>Eleutherodactylus</taxon>
    </lineage>
</organism>
<dbReference type="AlphaFoldDB" id="A0A8J6FSR5"/>
<keyword evidence="3" id="KW-1185">Reference proteome</keyword>